<dbReference type="InterPro" id="IPR036144">
    <property type="entry name" value="RibA-like_sf"/>
</dbReference>
<sequence>MSNDGTMARVPELMDFAQEHQIKIVTIADLIQYRRRNEKLVVRVEDTRLPTRYGDFTAIGYESLLDGKEHMALVKGQWKENEPILVRVHSECLTGDVFGSNRCDCGE</sequence>
<dbReference type="EMBL" id="VSSQ01107592">
    <property type="protein sequence ID" value="MPN46702.1"/>
    <property type="molecule type" value="Genomic_DNA"/>
</dbReference>
<dbReference type="PANTHER" id="PTHR21327">
    <property type="entry name" value="GTP CYCLOHYDROLASE II-RELATED"/>
    <property type="match status" value="1"/>
</dbReference>
<comment type="caution">
    <text evidence="6">The sequence shown here is derived from an EMBL/GenBank/DDBJ whole genome shotgun (WGS) entry which is preliminary data.</text>
</comment>
<dbReference type="GO" id="GO:0003935">
    <property type="term" value="F:GTP cyclohydrolase II activity"/>
    <property type="evidence" value="ECO:0007669"/>
    <property type="project" value="TreeGrafter"/>
</dbReference>
<feature type="domain" description="GTP cyclohydrolase II" evidence="5">
    <location>
        <begin position="43"/>
        <end position="107"/>
    </location>
</feature>
<evidence type="ECO:0000259" key="5">
    <source>
        <dbReference type="Pfam" id="PF00925"/>
    </source>
</evidence>
<dbReference type="GO" id="GO:0009231">
    <property type="term" value="P:riboflavin biosynthetic process"/>
    <property type="evidence" value="ECO:0007669"/>
    <property type="project" value="UniProtKB-UniPathway"/>
</dbReference>
<dbReference type="PANTHER" id="PTHR21327:SF18">
    <property type="entry name" value="3,4-DIHYDROXY-2-BUTANONE 4-PHOSPHATE SYNTHASE"/>
    <property type="match status" value="1"/>
</dbReference>
<evidence type="ECO:0000256" key="1">
    <source>
        <dbReference type="ARBA" id="ARBA00005104"/>
    </source>
</evidence>
<dbReference type="InterPro" id="IPR000422">
    <property type="entry name" value="DHBP_synthase_RibB"/>
</dbReference>
<dbReference type="SUPFAM" id="SSF142695">
    <property type="entry name" value="RibA-like"/>
    <property type="match status" value="1"/>
</dbReference>
<dbReference type="Pfam" id="PF00926">
    <property type="entry name" value="DHBP_synthase"/>
    <property type="match status" value="1"/>
</dbReference>
<dbReference type="Gene3D" id="3.40.50.10990">
    <property type="entry name" value="GTP cyclohydrolase II"/>
    <property type="match status" value="1"/>
</dbReference>
<dbReference type="SUPFAM" id="SSF55821">
    <property type="entry name" value="YrdC/RibB"/>
    <property type="match status" value="1"/>
</dbReference>
<keyword evidence="4" id="KW-0479">Metal-binding</keyword>
<name>A0A645I7E9_9ZZZZ</name>
<dbReference type="GO" id="GO:0008686">
    <property type="term" value="F:3,4-dihydroxy-2-butanone-4-phosphate synthase activity"/>
    <property type="evidence" value="ECO:0007669"/>
    <property type="project" value="InterPro"/>
</dbReference>
<organism evidence="6">
    <name type="scientific">bioreactor metagenome</name>
    <dbReference type="NCBI Taxonomy" id="1076179"/>
    <lineage>
        <taxon>unclassified sequences</taxon>
        <taxon>metagenomes</taxon>
        <taxon>ecological metagenomes</taxon>
    </lineage>
</organism>
<gene>
    <name evidence="6" type="primary">ribBA_35</name>
    <name evidence="6" type="ORF">SDC9_194299</name>
</gene>
<evidence type="ECO:0000256" key="2">
    <source>
        <dbReference type="ARBA" id="ARBA00005520"/>
    </source>
</evidence>
<dbReference type="UniPathway" id="UPA00275"/>
<dbReference type="AlphaFoldDB" id="A0A645I7E9"/>
<protein>
    <submittedName>
        <fullName evidence="6">Riboflavin biosynthesis protein RibBA</fullName>
    </submittedName>
</protein>
<evidence type="ECO:0000256" key="4">
    <source>
        <dbReference type="ARBA" id="ARBA00022723"/>
    </source>
</evidence>
<evidence type="ECO:0000313" key="6">
    <source>
        <dbReference type="EMBL" id="MPN46702.1"/>
    </source>
</evidence>
<dbReference type="InterPro" id="IPR017945">
    <property type="entry name" value="DHBP_synth_RibB-like_a/b_dom"/>
</dbReference>
<evidence type="ECO:0000256" key="3">
    <source>
        <dbReference type="ARBA" id="ARBA00022619"/>
    </source>
</evidence>
<dbReference type="InterPro" id="IPR032677">
    <property type="entry name" value="GTP_cyclohydro_II"/>
</dbReference>
<dbReference type="Gene3D" id="3.90.870.10">
    <property type="entry name" value="DHBP synthase"/>
    <property type="match status" value="1"/>
</dbReference>
<keyword evidence="3" id="KW-0686">Riboflavin biosynthesis</keyword>
<dbReference type="GO" id="GO:0005829">
    <property type="term" value="C:cytosol"/>
    <property type="evidence" value="ECO:0007669"/>
    <property type="project" value="TreeGrafter"/>
</dbReference>
<dbReference type="Pfam" id="PF00925">
    <property type="entry name" value="GTP_cyclohydro2"/>
    <property type="match status" value="1"/>
</dbReference>
<comment type="similarity">
    <text evidence="2">In the N-terminal section; belongs to the DHBP synthase family.</text>
</comment>
<reference evidence="6" key="1">
    <citation type="submission" date="2019-08" db="EMBL/GenBank/DDBJ databases">
        <authorList>
            <person name="Kucharzyk K."/>
            <person name="Murdoch R.W."/>
            <person name="Higgins S."/>
            <person name="Loffler F."/>
        </authorList>
    </citation>
    <scope>NUCLEOTIDE SEQUENCE</scope>
</reference>
<dbReference type="GO" id="GO:0046872">
    <property type="term" value="F:metal ion binding"/>
    <property type="evidence" value="ECO:0007669"/>
    <property type="project" value="UniProtKB-KW"/>
</dbReference>
<proteinExistence type="inferred from homology"/>
<comment type="pathway">
    <text evidence="1">Cofactor biosynthesis; riboflavin biosynthesis.</text>
</comment>
<accession>A0A645I7E9</accession>